<feature type="domain" description="MADF" evidence="2">
    <location>
        <begin position="20"/>
        <end position="120"/>
    </location>
</feature>
<dbReference type="Pfam" id="PF02944">
    <property type="entry name" value="BESS"/>
    <property type="match status" value="1"/>
</dbReference>
<evidence type="ECO:0000313" key="4">
    <source>
        <dbReference type="Proteomes" id="UP000301870"/>
    </source>
</evidence>
<dbReference type="AlphaFoldDB" id="A0A9J7ENW0"/>
<sequence length="242" mass="28387">MSSSESESVSNAEYECLSQKIIMEVQKRPPLYEKLRSQGERNLKNMLWEEVYQNLVNNWTKLSEEEKQRKGAIIQKKWKNIRDCFAKELAMRRRKSSHGVIKKKKYIHYDSLQFLIPSLQKRERRNSRNIDLTSQNSTDVELCQDISQTNGNTISPCKNTSKKQTNVEENSEYDEDVNFSKMLVPMLRKLNDDQKHYAKIEILNILHKAKSFNPLEPNSYVQLEWTGSIAEVPINVKQETSK</sequence>
<dbReference type="InterPro" id="IPR004210">
    <property type="entry name" value="BESS_motif"/>
</dbReference>
<protein>
    <submittedName>
        <fullName evidence="5">Uncharacterized protein LOC111362387</fullName>
    </submittedName>
</protein>
<dbReference type="GO" id="GO:0006357">
    <property type="term" value="P:regulation of transcription by RNA polymerase II"/>
    <property type="evidence" value="ECO:0007669"/>
    <property type="project" value="TreeGrafter"/>
</dbReference>
<reference evidence="5" key="1">
    <citation type="submission" date="2025-08" db="UniProtKB">
        <authorList>
            <consortium name="RefSeq"/>
        </authorList>
    </citation>
    <scope>IDENTIFICATION</scope>
    <source>
        <strain evidence="5">Ishihara</strain>
        <tissue evidence="5">Whole body</tissue>
    </source>
</reference>
<dbReference type="KEGG" id="sliu:111362387"/>
<dbReference type="PROSITE" id="PS51029">
    <property type="entry name" value="MADF"/>
    <property type="match status" value="1"/>
</dbReference>
<evidence type="ECO:0000259" key="2">
    <source>
        <dbReference type="PROSITE" id="PS51029"/>
    </source>
</evidence>
<dbReference type="InterPro" id="IPR039353">
    <property type="entry name" value="TF_Adf1"/>
</dbReference>
<gene>
    <name evidence="5" type="primary">LOC111362387</name>
</gene>
<dbReference type="SMART" id="SM00595">
    <property type="entry name" value="MADF"/>
    <property type="match status" value="1"/>
</dbReference>
<comment type="subcellular location">
    <subcellularLocation>
        <location evidence="1">Nucleus</location>
    </subcellularLocation>
</comment>
<keyword evidence="4" id="KW-1185">Reference proteome</keyword>
<dbReference type="GO" id="GO:0003677">
    <property type="term" value="F:DNA binding"/>
    <property type="evidence" value="ECO:0007669"/>
    <property type="project" value="InterPro"/>
</dbReference>
<dbReference type="Proteomes" id="UP000301870">
    <property type="component" value="Unplaced"/>
</dbReference>
<dbReference type="OrthoDB" id="270189at2759"/>
<dbReference type="InterPro" id="IPR006578">
    <property type="entry name" value="MADF-dom"/>
</dbReference>
<dbReference type="RefSeq" id="XP_022834828.1">
    <property type="nucleotide sequence ID" value="XM_022979060.1"/>
</dbReference>
<organism evidence="4 5">
    <name type="scientific">Spodoptera litura</name>
    <name type="common">Asian cotton leafworm</name>
    <dbReference type="NCBI Taxonomy" id="69820"/>
    <lineage>
        <taxon>Eukaryota</taxon>
        <taxon>Metazoa</taxon>
        <taxon>Ecdysozoa</taxon>
        <taxon>Arthropoda</taxon>
        <taxon>Hexapoda</taxon>
        <taxon>Insecta</taxon>
        <taxon>Pterygota</taxon>
        <taxon>Neoptera</taxon>
        <taxon>Endopterygota</taxon>
        <taxon>Lepidoptera</taxon>
        <taxon>Glossata</taxon>
        <taxon>Ditrysia</taxon>
        <taxon>Noctuoidea</taxon>
        <taxon>Noctuidae</taxon>
        <taxon>Amphipyrinae</taxon>
        <taxon>Spodoptera</taxon>
    </lineage>
</organism>
<dbReference type="PROSITE" id="PS51031">
    <property type="entry name" value="BESS"/>
    <property type="match status" value="1"/>
</dbReference>
<dbReference type="GO" id="GO:0005667">
    <property type="term" value="C:transcription regulator complex"/>
    <property type="evidence" value="ECO:0007669"/>
    <property type="project" value="TreeGrafter"/>
</dbReference>
<keyword evidence="1" id="KW-0539">Nucleus</keyword>
<proteinExistence type="predicted"/>
<dbReference type="GeneID" id="111362387"/>
<dbReference type="PANTHER" id="PTHR12243">
    <property type="entry name" value="MADF DOMAIN TRANSCRIPTION FACTOR"/>
    <property type="match status" value="1"/>
</dbReference>
<name>A0A9J7ENW0_SPOLT</name>
<accession>A0A9J7ENW0</accession>
<feature type="domain" description="BESS" evidence="3">
    <location>
        <begin position="173"/>
        <end position="212"/>
    </location>
</feature>
<dbReference type="Pfam" id="PF10545">
    <property type="entry name" value="MADF_DNA_bdg"/>
    <property type="match status" value="1"/>
</dbReference>
<evidence type="ECO:0000259" key="3">
    <source>
        <dbReference type="PROSITE" id="PS51031"/>
    </source>
</evidence>
<evidence type="ECO:0000256" key="1">
    <source>
        <dbReference type="PROSITE-ProRule" id="PRU00371"/>
    </source>
</evidence>
<dbReference type="GO" id="GO:0005634">
    <property type="term" value="C:nucleus"/>
    <property type="evidence" value="ECO:0007669"/>
    <property type="project" value="UniProtKB-SubCell"/>
</dbReference>
<evidence type="ECO:0000313" key="5">
    <source>
        <dbReference type="RefSeq" id="XP_022834828.1"/>
    </source>
</evidence>
<dbReference type="PANTHER" id="PTHR12243:SF69">
    <property type="entry name" value="SI:CH73-59F11.3"/>
    <property type="match status" value="1"/>
</dbReference>